<dbReference type="Pfam" id="PF01717">
    <property type="entry name" value="Meth_synt_2"/>
    <property type="match status" value="1"/>
</dbReference>
<accession>A0A1L9TM36</accession>
<sequence length="393" mass="44430">MASTPRPCRAEHLGSLLRPASLLEHADPTTLRKIEDEEISKIVHEQLKIGLKAVTDGEYRRSLFFSTFFDNVSGFESVPTDVSGLGLREYLPDVKSLSAWQFAPRTVVFCTGKIQHSGQSSTLDEFRFVQSVVGRENVSNIKVTIPAPSWYHFRHKDGRAYASGVYENDKEYLDDLARAFRTELGLLYEAGLRRIQVDDPHLSYLCSPQIIKDWTADPESIKSPNELLETYIAWYNSCFRDVPSDTEIGIHICRGNYNEERFVSSGGYDAIAEQLFQDLNVHTFYLEYDTDRAGGFEPLKKLPLGKNVVLGLVSTKRVEIEDIEVLRRRVFKAAEFIAQGNGVSVDEALDRLGVSPQCGFASHSRENRLSRENMLDKLKLVRELADSIWPGQA</sequence>
<dbReference type="GO" id="GO:0003871">
    <property type="term" value="F:5-methyltetrahydropteroyltriglutamate-homocysteine S-methyltransferase activity"/>
    <property type="evidence" value="ECO:0007669"/>
    <property type="project" value="InterPro"/>
</dbReference>
<dbReference type="AlphaFoldDB" id="A0A1L9TM36"/>
<proteinExistence type="predicted"/>
<feature type="domain" description="Cobalamin-independent methionine synthase MetE C-terminal/archaeal" evidence="1">
    <location>
        <begin position="170"/>
        <end position="367"/>
    </location>
</feature>
<dbReference type="CDD" id="cd03311">
    <property type="entry name" value="CIMS_C_terminal_like"/>
    <property type="match status" value="1"/>
</dbReference>
<dbReference type="Proteomes" id="UP000184356">
    <property type="component" value="Unassembled WGS sequence"/>
</dbReference>
<dbReference type="PANTHER" id="PTHR43844:SF2">
    <property type="entry name" value="SYNTHASE, VITAMIN-B12 INDEPENDENT, PUTATIVE (AFU_ORTHOLOGUE AFUA_3G12060)-RELATED"/>
    <property type="match status" value="1"/>
</dbReference>
<name>A0A1L9TM36_9EURO</name>
<dbReference type="InterPro" id="IPR002629">
    <property type="entry name" value="Met_Synth_C/arc"/>
</dbReference>
<dbReference type="RefSeq" id="XP_040704305.1">
    <property type="nucleotide sequence ID" value="XM_040841690.1"/>
</dbReference>
<reference evidence="3" key="1">
    <citation type="journal article" date="2017" name="Genome Biol.">
        <title>Comparative genomics reveals high biological diversity and specific adaptations in the industrially and medically important fungal genus Aspergillus.</title>
        <authorList>
            <person name="de Vries R.P."/>
            <person name="Riley R."/>
            <person name="Wiebenga A."/>
            <person name="Aguilar-Osorio G."/>
            <person name="Amillis S."/>
            <person name="Uchima C.A."/>
            <person name="Anderluh G."/>
            <person name="Asadollahi M."/>
            <person name="Askin M."/>
            <person name="Barry K."/>
            <person name="Battaglia E."/>
            <person name="Bayram O."/>
            <person name="Benocci T."/>
            <person name="Braus-Stromeyer S.A."/>
            <person name="Caldana C."/>
            <person name="Canovas D."/>
            <person name="Cerqueira G.C."/>
            <person name="Chen F."/>
            <person name="Chen W."/>
            <person name="Choi C."/>
            <person name="Clum A."/>
            <person name="Dos Santos R.A."/>
            <person name="Damasio A.R."/>
            <person name="Diallinas G."/>
            <person name="Emri T."/>
            <person name="Fekete E."/>
            <person name="Flipphi M."/>
            <person name="Freyberg S."/>
            <person name="Gallo A."/>
            <person name="Gournas C."/>
            <person name="Habgood R."/>
            <person name="Hainaut M."/>
            <person name="Harispe M.L."/>
            <person name="Henrissat B."/>
            <person name="Hilden K.S."/>
            <person name="Hope R."/>
            <person name="Hossain A."/>
            <person name="Karabika E."/>
            <person name="Karaffa L."/>
            <person name="Karanyi Z."/>
            <person name="Krasevec N."/>
            <person name="Kuo A."/>
            <person name="Kusch H."/>
            <person name="LaButti K."/>
            <person name="Lagendijk E.L."/>
            <person name="Lapidus A."/>
            <person name="Levasseur A."/>
            <person name="Lindquist E."/>
            <person name="Lipzen A."/>
            <person name="Logrieco A.F."/>
            <person name="MacCabe A."/>
            <person name="Maekelae M.R."/>
            <person name="Malavazi I."/>
            <person name="Melin P."/>
            <person name="Meyer V."/>
            <person name="Mielnichuk N."/>
            <person name="Miskei M."/>
            <person name="Molnar A.P."/>
            <person name="Mule G."/>
            <person name="Ngan C.Y."/>
            <person name="Orejas M."/>
            <person name="Orosz E."/>
            <person name="Ouedraogo J.P."/>
            <person name="Overkamp K.M."/>
            <person name="Park H.-S."/>
            <person name="Perrone G."/>
            <person name="Piumi F."/>
            <person name="Punt P.J."/>
            <person name="Ram A.F."/>
            <person name="Ramon A."/>
            <person name="Rauscher S."/>
            <person name="Record E."/>
            <person name="Riano-Pachon D.M."/>
            <person name="Robert V."/>
            <person name="Roehrig J."/>
            <person name="Ruller R."/>
            <person name="Salamov A."/>
            <person name="Salih N.S."/>
            <person name="Samson R.A."/>
            <person name="Sandor E."/>
            <person name="Sanguinetti M."/>
            <person name="Schuetze T."/>
            <person name="Sepcic K."/>
            <person name="Shelest E."/>
            <person name="Sherlock G."/>
            <person name="Sophianopoulou V."/>
            <person name="Squina F.M."/>
            <person name="Sun H."/>
            <person name="Susca A."/>
            <person name="Todd R.B."/>
            <person name="Tsang A."/>
            <person name="Unkles S.E."/>
            <person name="van de Wiele N."/>
            <person name="van Rossen-Uffink D."/>
            <person name="Oliveira J.V."/>
            <person name="Vesth T.C."/>
            <person name="Visser J."/>
            <person name="Yu J.-H."/>
            <person name="Zhou M."/>
            <person name="Andersen M.R."/>
            <person name="Archer D.B."/>
            <person name="Baker S.E."/>
            <person name="Benoit I."/>
            <person name="Brakhage A.A."/>
            <person name="Braus G.H."/>
            <person name="Fischer R."/>
            <person name="Frisvad J.C."/>
            <person name="Goldman G.H."/>
            <person name="Houbraken J."/>
            <person name="Oakley B."/>
            <person name="Pocsi I."/>
            <person name="Scazzocchio C."/>
            <person name="Seiboth B."/>
            <person name="vanKuyk P.A."/>
            <person name="Wortman J."/>
            <person name="Dyer P.S."/>
            <person name="Grigoriev I.V."/>
        </authorList>
    </citation>
    <scope>NUCLEOTIDE SEQUENCE [LARGE SCALE GENOMIC DNA]</scope>
    <source>
        <strain evidence="3">CBS 593.65</strain>
    </source>
</reference>
<dbReference type="GO" id="GO:0008270">
    <property type="term" value="F:zinc ion binding"/>
    <property type="evidence" value="ECO:0007669"/>
    <property type="project" value="InterPro"/>
</dbReference>
<dbReference type="EMBL" id="KV878584">
    <property type="protein sequence ID" value="OJJ60499.1"/>
    <property type="molecule type" value="Genomic_DNA"/>
</dbReference>
<protein>
    <recommendedName>
        <fullName evidence="1">Cobalamin-independent methionine synthase MetE C-terminal/archaeal domain-containing protein</fullName>
    </recommendedName>
</protein>
<dbReference type="STRING" id="1036612.A0A1L9TM36"/>
<dbReference type="PANTHER" id="PTHR43844">
    <property type="entry name" value="METHIONINE SYNTHASE"/>
    <property type="match status" value="1"/>
</dbReference>
<dbReference type="GeneID" id="63757763"/>
<dbReference type="SUPFAM" id="SSF51726">
    <property type="entry name" value="UROD/MetE-like"/>
    <property type="match status" value="1"/>
</dbReference>
<gene>
    <name evidence="2" type="ORF">ASPSYDRAFT_147181</name>
</gene>
<evidence type="ECO:0000259" key="1">
    <source>
        <dbReference type="Pfam" id="PF01717"/>
    </source>
</evidence>
<dbReference type="InterPro" id="IPR038071">
    <property type="entry name" value="UROD/MetE-like_sf"/>
</dbReference>
<dbReference type="VEuPathDB" id="FungiDB:ASPSYDRAFT_147181"/>
<dbReference type="GO" id="GO:0009086">
    <property type="term" value="P:methionine biosynthetic process"/>
    <property type="evidence" value="ECO:0007669"/>
    <property type="project" value="InterPro"/>
</dbReference>
<evidence type="ECO:0000313" key="2">
    <source>
        <dbReference type="EMBL" id="OJJ60499.1"/>
    </source>
</evidence>
<keyword evidence="3" id="KW-1185">Reference proteome</keyword>
<dbReference type="Gene3D" id="3.20.20.210">
    <property type="match status" value="1"/>
</dbReference>
<evidence type="ECO:0000313" key="3">
    <source>
        <dbReference type="Proteomes" id="UP000184356"/>
    </source>
</evidence>
<dbReference type="OrthoDB" id="7772923at2759"/>
<organism evidence="2 3">
    <name type="scientific">Aspergillus sydowii CBS 593.65</name>
    <dbReference type="NCBI Taxonomy" id="1036612"/>
    <lineage>
        <taxon>Eukaryota</taxon>
        <taxon>Fungi</taxon>
        <taxon>Dikarya</taxon>
        <taxon>Ascomycota</taxon>
        <taxon>Pezizomycotina</taxon>
        <taxon>Eurotiomycetes</taxon>
        <taxon>Eurotiomycetidae</taxon>
        <taxon>Eurotiales</taxon>
        <taxon>Aspergillaceae</taxon>
        <taxon>Aspergillus</taxon>
        <taxon>Aspergillus subgen. Nidulantes</taxon>
    </lineage>
</organism>